<dbReference type="InterPro" id="IPR054222">
    <property type="entry name" value="DUF6942"/>
</dbReference>
<proteinExistence type="predicted"/>
<name>A0ABP9ZZR3_9GAMM</name>
<reference evidence="1 2" key="1">
    <citation type="submission" date="2024-04" db="EMBL/GenBank/DDBJ databases">
        <title>Draft genome sequence of Thalassolituus maritimus NBRC 116585.</title>
        <authorList>
            <person name="Miyakawa T."/>
            <person name="Kusuya Y."/>
            <person name="Miura T."/>
        </authorList>
    </citation>
    <scope>NUCLEOTIDE SEQUENCE [LARGE SCALE GENOMIC DNA]</scope>
    <source>
        <strain evidence="1 2">5NW40-0001</strain>
    </source>
</reference>
<evidence type="ECO:0000313" key="2">
    <source>
        <dbReference type="Proteomes" id="UP001481413"/>
    </source>
</evidence>
<protein>
    <submittedName>
        <fullName evidence="1">Uncharacterized protein</fullName>
    </submittedName>
</protein>
<organism evidence="1 2">
    <name type="scientific">Thalassolituus maritimus</name>
    <dbReference type="NCBI Taxonomy" id="484498"/>
    <lineage>
        <taxon>Bacteria</taxon>
        <taxon>Pseudomonadati</taxon>
        <taxon>Pseudomonadota</taxon>
        <taxon>Gammaproteobacteria</taxon>
        <taxon>Oceanospirillales</taxon>
        <taxon>Oceanospirillaceae</taxon>
        <taxon>Thalassolituus</taxon>
    </lineage>
</organism>
<gene>
    <name evidence="1" type="ORF">NBRC116585_17120</name>
</gene>
<keyword evidence="2" id="KW-1185">Reference proteome</keyword>
<dbReference type="Proteomes" id="UP001481413">
    <property type="component" value="Unassembled WGS sequence"/>
</dbReference>
<dbReference type="RefSeq" id="WP_353294609.1">
    <property type="nucleotide sequence ID" value="NZ_BAABWH010000004.1"/>
</dbReference>
<dbReference type="EMBL" id="BAABWH010000004">
    <property type="protein sequence ID" value="GAA6145594.1"/>
    <property type="molecule type" value="Genomic_DNA"/>
</dbReference>
<evidence type="ECO:0000313" key="1">
    <source>
        <dbReference type="EMBL" id="GAA6145594.1"/>
    </source>
</evidence>
<accession>A0ABP9ZZR3</accession>
<dbReference type="Pfam" id="PF22098">
    <property type="entry name" value="DUF6942"/>
    <property type="match status" value="1"/>
</dbReference>
<sequence>MTVFNSDVGLGDPQATLRVYLANRPSLEPFAYPGEVLPLADGDIAQINSHEGNHWRKIFNVFAKFLYELKFNGTDDFSRWQDYRDVRMLQPGSGVALCYGAPAFLEADITALDSTSSRVILMGKQFAEECGFFKTDGAKWLDSRFAMNDNGVIVCPYFDYRQLSDERIRYLVSLIKNEA</sequence>
<comment type="caution">
    <text evidence="1">The sequence shown here is derived from an EMBL/GenBank/DDBJ whole genome shotgun (WGS) entry which is preliminary data.</text>
</comment>